<dbReference type="AlphaFoldDB" id="A0A4Q0NS74"/>
<dbReference type="InterPro" id="IPR011010">
    <property type="entry name" value="DNA_brk_join_enz"/>
</dbReference>
<dbReference type="RefSeq" id="WP_236638837.1">
    <property type="nucleotide sequence ID" value="NZ_QOVI01000004.1"/>
</dbReference>
<dbReference type="PANTHER" id="PTHR30349">
    <property type="entry name" value="PHAGE INTEGRASE-RELATED"/>
    <property type="match status" value="1"/>
</dbReference>
<dbReference type="GO" id="GO:0006310">
    <property type="term" value="P:DNA recombination"/>
    <property type="evidence" value="ECO:0007669"/>
    <property type="project" value="UniProtKB-KW"/>
</dbReference>
<dbReference type="Gene3D" id="1.10.150.130">
    <property type="match status" value="1"/>
</dbReference>
<dbReference type="SUPFAM" id="SSF56349">
    <property type="entry name" value="DNA breaking-rejoining enzymes"/>
    <property type="match status" value="1"/>
</dbReference>
<proteinExistence type="inferred from homology"/>
<evidence type="ECO:0000256" key="1">
    <source>
        <dbReference type="ARBA" id="ARBA00008857"/>
    </source>
</evidence>
<evidence type="ECO:0000313" key="7">
    <source>
        <dbReference type="Proteomes" id="UP000289821"/>
    </source>
</evidence>
<dbReference type="CDD" id="cd01185">
    <property type="entry name" value="INTN1_C_like"/>
    <property type="match status" value="1"/>
</dbReference>
<feature type="domain" description="Phage integrase SAM-like" evidence="5">
    <location>
        <begin position="127"/>
        <end position="210"/>
    </location>
</feature>
<keyword evidence="3" id="KW-0233">DNA recombination</keyword>
<dbReference type="Gene3D" id="1.10.443.10">
    <property type="entry name" value="Intergrase catalytic core"/>
    <property type="match status" value="1"/>
</dbReference>
<comment type="similarity">
    <text evidence="1">Belongs to the 'phage' integrase family.</text>
</comment>
<dbReference type="InterPro" id="IPR002104">
    <property type="entry name" value="Integrase_catalytic"/>
</dbReference>
<sequence length="429" mass="50465">MVIQFSMATVNFLYRSTKDESTLNVRLLYRLNSPEYSEGYKDFVLGSKTNIQVSKHYWSKLHNKRSKDIEIQNKQTEINSQTNELSNFILKAFDKEPEQELDKKWLQNVIKNYYSPQDEEQALPKDVVNYHEAFIDMKGSELTEGTKRKYRVTKNLLIRYEKEINSKVLIKNVNLSFKKKFEAYCLDKGYAPNTITRAFRTIKTLCRHAKFHGLETSYQLDSIKSSYHKVPNIYLNFEELEKLEKIDPEKLTESYENVRDWLIISCYTGQRVSDFMRFHKEQIRIENGKSYIEFTQKKTGKVMTVPLHPKVLETLEKRNGEFPKAISDQRYNDYVKEVCKIAEINQKVTGSKKLETEPGSKKYRKKTGIYEKWELVSSHIGRRSFATNFYGTIPTSYLIYATGHSTEAMFLNYIGKSNKDLAIEMTKFF</sequence>
<organism evidence="6 7">
    <name type="scientific">Leeuwenhoekiella aestuarii</name>
    <dbReference type="NCBI Taxonomy" id="2249426"/>
    <lineage>
        <taxon>Bacteria</taxon>
        <taxon>Pseudomonadati</taxon>
        <taxon>Bacteroidota</taxon>
        <taxon>Flavobacteriia</taxon>
        <taxon>Flavobacteriales</taxon>
        <taxon>Flavobacteriaceae</taxon>
        <taxon>Leeuwenhoekiella</taxon>
    </lineage>
</organism>
<feature type="domain" description="Tyr recombinase" evidence="4">
    <location>
        <begin position="237"/>
        <end position="415"/>
    </location>
</feature>
<evidence type="ECO:0000256" key="3">
    <source>
        <dbReference type="ARBA" id="ARBA00023172"/>
    </source>
</evidence>
<dbReference type="Proteomes" id="UP000289821">
    <property type="component" value="Unassembled WGS sequence"/>
</dbReference>
<dbReference type="GO" id="GO:0003677">
    <property type="term" value="F:DNA binding"/>
    <property type="evidence" value="ECO:0007669"/>
    <property type="project" value="UniProtKB-KW"/>
</dbReference>
<dbReference type="InterPro" id="IPR025269">
    <property type="entry name" value="SAM-like_dom"/>
</dbReference>
<gene>
    <name evidence="6" type="ORF">DSM04_10469</name>
</gene>
<protein>
    <submittedName>
        <fullName evidence="6">Site-specific recombinase XerD</fullName>
    </submittedName>
</protein>
<dbReference type="PANTHER" id="PTHR30349:SF64">
    <property type="entry name" value="PROPHAGE INTEGRASE INTD-RELATED"/>
    <property type="match status" value="1"/>
</dbReference>
<dbReference type="InterPro" id="IPR013762">
    <property type="entry name" value="Integrase-like_cat_sf"/>
</dbReference>
<reference evidence="6 7" key="1">
    <citation type="submission" date="2018-07" db="EMBL/GenBank/DDBJ databases">
        <title>Leeuwenhoekiella genomics.</title>
        <authorList>
            <person name="Tahon G."/>
            <person name="Willems A."/>
        </authorList>
    </citation>
    <scope>NUCLEOTIDE SEQUENCE [LARGE SCALE GENOMIC DNA]</scope>
    <source>
        <strain evidence="6 7">R-50232</strain>
    </source>
</reference>
<dbReference type="InterPro" id="IPR050090">
    <property type="entry name" value="Tyrosine_recombinase_XerCD"/>
</dbReference>
<accession>A0A4Q0NS74</accession>
<dbReference type="Pfam" id="PF13102">
    <property type="entry name" value="Phage_int_SAM_5"/>
    <property type="match status" value="1"/>
</dbReference>
<keyword evidence="2" id="KW-0238">DNA-binding</keyword>
<evidence type="ECO:0000256" key="2">
    <source>
        <dbReference type="ARBA" id="ARBA00023125"/>
    </source>
</evidence>
<name>A0A4Q0NS74_9FLAO</name>
<evidence type="ECO:0000313" key="6">
    <source>
        <dbReference type="EMBL" id="RXG13965.1"/>
    </source>
</evidence>
<evidence type="ECO:0000259" key="4">
    <source>
        <dbReference type="Pfam" id="PF00589"/>
    </source>
</evidence>
<dbReference type="EMBL" id="QOVI01000004">
    <property type="protein sequence ID" value="RXG13965.1"/>
    <property type="molecule type" value="Genomic_DNA"/>
</dbReference>
<dbReference type="Pfam" id="PF00589">
    <property type="entry name" value="Phage_integrase"/>
    <property type="match status" value="1"/>
</dbReference>
<comment type="caution">
    <text evidence="6">The sequence shown here is derived from an EMBL/GenBank/DDBJ whole genome shotgun (WGS) entry which is preliminary data.</text>
</comment>
<keyword evidence="7" id="KW-1185">Reference proteome</keyword>
<dbReference type="InterPro" id="IPR010998">
    <property type="entry name" value="Integrase_recombinase_N"/>
</dbReference>
<evidence type="ECO:0000259" key="5">
    <source>
        <dbReference type="Pfam" id="PF13102"/>
    </source>
</evidence>
<dbReference type="GO" id="GO:0015074">
    <property type="term" value="P:DNA integration"/>
    <property type="evidence" value="ECO:0007669"/>
    <property type="project" value="InterPro"/>
</dbReference>